<proteinExistence type="predicted"/>
<dbReference type="Proteomes" id="UP001205105">
    <property type="component" value="Unassembled WGS sequence"/>
</dbReference>
<feature type="compositionally biased region" description="Basic and acidic residues" evidence="1">
    <location>
        <begin position="209"/>
        <end position="220"/>
    </location>
</feature>
<feature type="compositionally biased region" description="Basic and acidic residues" evidence="1">
    <location>
        <begin position="169"/>
        <end position="183"/>
    </location>
</feature>
<dbReference type="AlphaFoldDB" id="A0AAD5DPI3"/>
<gene>
    <name evidence="2" type="ORF">COHA_004995</name>
</gene>
<accession>A0AAD5DPI3</accession>
<reference evidence="2" key="1">
    <citation type="submission" date="2020-11" db="EMBL/GenBank/DDBJ databases">
        <title>Chlorella ohadii genome sequencing and assembly.</title>
        <authorList>
            <person name="Murik O."/>
            <person name="Treves H."/>
            <person name="Kedem I."/>
            <person name="Shotland Y."/>
            <person name="Kaplan A."/>
        </authorList>
    </citation>
    <scope>NUCLEOTIDE SEQUENCE</scope>
    <source>
        <strain evidence="2">1</strain>
    </source>
</reference>
<feature type="region of interest" description="Disordered" evidence="1">
    <location>
        <begin position="33"/>
        <end position="67"/>
    </location>
</feature>
<dbReference type="EMBL" id="JADXDR010000064">
    <property type="protein sequence ID" value="KAI7841377.1"/>
    <property type="molecule type" value="Genomic_DNA"/>
</dbReference>
<comment type="caution">
    <text evidence="2">The sequence shown here is derived from an EMBL/GenBank/DDBJ whole genome shotgun (WGS) entry which is preliminary data.</text>
</comment>
<evidence type="ECO:0000313" key="2">
    <source>
        <dbReference type="EMBL" id="KAI7841377.1"/>
    </source>
</evidence>
<feature type="region of interest" description="Disordered" evidence="1">
    <location>
        <begin position="134"/>
        <end position="264"/>
    </location>
</feature>
<feature type="compositionally biased region" description="Gly residues" evidence="1">
    <location>
        <begin position="224"/>
        <end position="234"/>
    </location>
</feature>
<sequence>MALRAAGPQWRRCLRAAAQQRLQFSSSALASRAADKGLSDLQDPSKTRQAYSHEPEGREVPGAEAEGVEREIKWGQNIPASAEQAKEELKYVGANAAVLAGKGLAESVEQGVGVLLSKAKDTVAAAQRAVGLGSSRPEMSAGTMGAAGKMEHAPPGASSGGPVGNAEAKYQEISDTEKPHFPKGEQSVNDKFPDMHEAASLQSNTPERQMAESERIRCELHGAGSSGAAGGGGAAAEHEPGETLSGQSDSYKDPLNENLHNRGP</sequence>
<protein>
    <submittedName>
        <fullName evidence="2">Uncharacterized protein</fullName>
    </submittedName>
</protein>
<organism evidence="2 3">
    <name type="scientific">Chlorella ohadii</name>
    <dbReference type="NCBI Taxonomy" id="2649997"/>
    <lineage>
        <taxon>Eukaryota</taxon>
        <taxon>Viridiplantae</taxon>
        <taxon>Chlorophyta</taxon>
        <taxon>core chlorophytes</taxon>
        <taxon>Trebouxiophyceae</taxon>
        <taxon>Chlorellales</taxon>
        <taxon>Chlorellaceae</taxon>
        <taxon>Chlorella clade</taxon>
        <taxon>Chlorella</taxon>
    </lineage>
</organism>
<name>A0AAD5DPI3_9CHLO</name>
<keyword evidence="3" id="KW-1185">Reference proteome</keyword>
<evidence type="ECO:0000256" key="1">
    <source>
        <dbReference type="SAM" id="MobiDB-lite"/>
    </source>
</evidence>
<evidence type="ECO:0000313" key="3">
    <source>
        <dbReference type="Proteomes" id="UP001205105"/>
    </source>
</evidence>